<comment type="caution">
    <text evidence="1">The sequence shown here is derived from an EMBL/GenBank/DDBJ whole genome shotgun (WGS) entry which is preliminary data.</text>
</comment>
<evidence type="ECO:0000313" key="1">
    <source>
        <dbReference type="EMBL" id="PVD35657.1"/>
    </source>
</evidence>
<organism evidence="1 2">
    <name type="scientific">Pomacea canaliculata</name>
    <name type="common">Golden apple snail</name>
    <dbReference type="NCBI Taxonomy" id="400727"/>
    <lineage>
        <taxon>Eukaryota</taxon>
        <taxon>Metazoa</taxon>
        <taxon>Spiralia</taxon>
        <taxon>Lophotrochozoa</taxon>
        <taxon>Mollusca</taxon>
        <taxon>Gastropoda</taxon>
        <taxon>Caenogastropoda</taxon>
        <taxon>Architaenioglossa</taxon>
        <taxon>Ampullarioidea</taxon>
        <taxon>Ampullariidae</taxon>
        <taxon>Pomacea</taxon>
    </lineage>
</organism>
<sequence length="77" mass="8734">MRRLSCEVVDAVPHELFARKVLFIHSTPSSDSSPDYHFYTRPHVILNPLPVLVLHQITQPEHQADFHPVTVGSLHTA</sequence>
<name>A0A2T7PQK3_POMCA</name>
<dbReference type="Proteomes" id="UP000245119">
    <property type="component" value="Linkage Group LG2"/>
</dbReference>
<dbReference type="EMBL" id="PZQS01000002">
    <property type="protein sequence ID" value="PVD35657.1"/>
    <property type="molecule type" value="Genomic_DNA"/>
</dbReference>
<keyword evidence="2" id="KW-1185">Reference proteome</keyword>
<reference evidence="1 2" key="1">
    <citation type="submission" date="2018-04" db="EMBL/GenBank/DDBJ databases">
        <title>The genome of golden apple snail Pomacea canaliculata provides insight into stress tolerance and invasive adaptation.</title>
        <authorList>
            <person name="Liu C."/>
            <person name="Liu B."/>
            <person name="Ren Y."/>
            <person name="Zhang Y."/>
            <person name="Wang H."/>
            <person name="Li S."/>
            <person name="Jiang F."/>
            <person name="Yin L."/>
            <person name="Zhang G."/>
            <person name="Qian W."/>
            <person name="Fan W."/>
        </authorList>
    </citation>
    <scope>NUCLEOTIDE SEQUENCE [LARGE SCALE GENOMIC DNA]</scope>
    <source>
        <strain evidence="1">SZHN2017</strain>
        <tissue evidence="1">Muscle</tissue>
    </source>
</reference>
<proteinExistence type="predicted"/>
<dbReference type="AlphaFoldDB" id="A0A2T7PQK3"/>
<gene>
    <name evidence="1" type="ORF">C0Q70_02620</name>
</gene>
<accession>A0A2T7PQK3</accession>
<protein>
    <submittedName>
        <fullName evidence="1">Uncharacterized protein</fullName>
    </submittedName>
</protein>
<evidence type="ECO:0000313" key="2">
    <source>
        <dbReference type="Proteomes" id="UP000245119"/>
    </source>
</evidence>